<dbReference type="EMBL" id="JAALLT010000005">
    <property type="protein sequence ID" value="NGP78077.1"/>
    <property type="molecule type" value="Genomic_DNA"/>
</dbReference>
<feature type="domain" description="CBS" evidence="3">
    <location>
        <begin position="67"/>
        <end position="125"/>
    </location>
</feature>
<sequence length="221" mass="24759">MLAKQALNTEIEPLESNDAVSEAIHSMVVLKVSSLPVVDDTTGKLLGQVTLEQLENAESDQLISDVELQQPVKIYYEQHIFEAARLMLQYEMRLLPVVDKEKTFIGYLGKTRVLESLTHMLNLAESGSVITIELKQRDFTLAEIVHLIESEGAKILGITVETPDIQAGVYEVSVKLNLRDISRVAATLRRHEYTVLTDSSAEMLGVDVETRADQLIKYMDM</sequence>
<feature type="domain" description="CBS" evidence="3">
    <location>
        <begin position="7"/>
        <end position="66"/>
    </location>
</feature>
<dbReference type="Pfam" id="PF00571">
    <property type="entry name" value="CBS"/>
    <property type="match status" value="2"/>
</dbReference>
<dbReference type="Gene3D" id="3.10.580.10">
    <property type="entry name" value="CBS-domain"/>
    <property type="match status" value="1"/>
</dbReference>
<comment type="caution">
    <text evidence="4">The sequence shown here is derived from an EMBL/GenBank/DDBJ whole genome shotgun (WGS) entry which is preliminary data.</text>
</comment>
<dbReference type="Proteomes" id="UP000473278">
    <property type="component" value="Unassembled WGS sequence"/>
</dbReference>
<evidence type="ECO:0000313" key="4">
    <source>
        <dbReference type="EMBL" id="NGP78077.1"/>
    </source>
</evidence>
<keyword evidence="1" id="KW-0677">Repeat</keyword>
<protein>
    <submittedName>
        <fullName evidence="4">CBS domain-containing protein</fullName>
    </submittedName>
</protein>
<keyword evidence="5" id="KW-1185">Reference proteome</keyword>
<reference evidence="4 5" key="1">
    <citation type="submission" date="2020-02" db="EMBL/GenBank/DDBJ databases">
        <title>Balneolaceae bacterium YR4-1, complete genome.</title>
        <authorList>
            <person name="Li Y."/>
            <person name="Wu S."/>
        </authorList>
    </citation>
    <scope>NUCLEOTIDE SEQUENCE [LARGE SCALE GENOMIC DNA]</scope>
    <source>
        <strain evidence="4 5">YR4-1</strain>
    </source>
</reference>
<organism evidence="4 5">
    <name type="scientific">Halalkalibaculum roseum</name>
    <dbReference type="NCBI Taxonomy" id="2709311"/>
    <lineage>
        <taxon>Bacteria</taxon>
        <taxon>Pseudomonadati</taxon>
        <taxon>Balneolota</taxon>
        <taxon>Balneolia</taxon>
        <taxon>Balneolales</taxon>
        <taxon>Balneolaceae</taxon>
        <taxon>Halalkalibaculum</taxon>
    </lineage>
</organism>
<accession>A0A6M1T5M3</accession>
<proteinExistence type="predicted"/>
<evidence type="ECO:0000259" key="3">
    <source>
        <dbReference type="PROSITE" id="PS51371"/>
    </source>
</evidence>
<dbReference type="RefSeq" id="WP_165143810.1">
    <property type="nucleotide sequence ID" value="NZ_JAALLT010000005.1"/>
</dbReference>
<dbReference type="SUPFAM" id="SSF54631">
    <property type="entry name" value="CBS-domain pair"/>
    <property type="match status" value="1"/>
</dbReference>
<dbReference type="InterPro" id="IPR046342">
    <property type="entry name" value="CBS_dom_sf"/>
</dbReference>
<evidence type="ECO:0000256" key="1">
    <source>
        <dbReference type="ARBA" id="ARBA00022737"/>
    </source>
</evidence>
<dbReference type="PANTHER" id="PTHR48108:SF26">
    <property type="entry name" value="CBS DOMAIN-CONTAINING PROTEIN DDB_G0289609"/>
    <property type="match status" value="1"/>
</dbReference>
<dbReference type="SMART" id="SM00116">
    <property type="entry name" value="CBS"/>
    <property type="match status" value="2"/>
</dbReference>
<dbReference type="PROSITE" id="PS51371">
    <property type="entry name" value="CBS"/>
    <property type="match status" value="2"/>
</dbReference>
<evidence type="ECO:0000313" key="5">
    <source>
        <dbReference type="Proteomes" id="UP000473278"/>
    </source>
</evidence>
<dbReference type="AlphaFoldDB" id="A0A6M1T5M3"/>
<name>A0A6M1T5M3_9BACT</name>
<dbReference type="PANTHER" id="PTHR48108">
    <property type="entry name" value="CBS DOMAIN-CONTAINING PROTEIN CBSX2, CHLOROPLASTIC"/>
    <property type="match status" value="1"/>
</dbReference>
<evidence type="ECO:0000256" key="2">
    <source>
        <dbReference type="PROSITE-ProRule" id="PRU00703"/>
    </source>
</evidence>
<dbReference type="InterPro" id="IPR000644">
    <property type="entry name" value="CBS_dom"/>
</dbReference>
<dbReference type="InterPro" id="IPR051462">
    <property type="entry name" value="CBS_domain-containing"/>
</dbReference>
<keyword evidence="2" id="KW-0129">CBS domain</keyword>
<gene>
    <name evidence="4" type="ORF">G3570_15620</name>
</gene>